<comment type="caution">
    <text evidence="4">The sequence shown here is derived from an EMBL/GenBank/DDBJ whole genome shotgun (WGS) entry which is preliminary data.</text>
</comment>
<name>A0A519BAG2_9DELT</name>
<evidence type="ECO:0000259" key="2">
    <source>
        <dbReference type="Pfam" id="PF00534"/>
    </source>
</evidence>
<dbReference type="AlphaFoldDB" id="A0A519BAG2"/>
<evidence type="ECO:0000256" key="1">
    <source>
        <dbReference type="ARBA" id="ARBA00022679"/>
    </source>
</evidence>
<keyword evidence="1 4" id="KW-0808">Transferase</keyword>
<reference evidence="4 5" key="1">
    <citation type="submission" date="2019-01" db="EMBL/GenBank/DDBJ databases">
        <title>Insights into ecological role of a new deltaproteobacterial order Candidatus Sinidesulfobacterales (Sva0485) by metagenomics and metatranscriptomics.</title>
        <authorList>
            <person name="Tan S."/>
            <person name="Liu J."/>
            <person name="Fang Y."/>
            <person name="Hedlund B.P."/>
            <person name="Lian Z.H."/>
            <person name="Huang L.Y."/>
            <person name="Li J.T."/>
            <person name="Huang L.N."/>
            <person name="Li W.J."/>
            <person name="Jiang H.C."/>
            <person name="Dong H.L."/>
            <person name="Shu W.S."/>
        </authorList>
    </citation>
    <scope>NUCLEOTIDE SEQUENCE [LARGE SCALE GENOMIC DNA]</scope>
    <source>
        <strain evidence="4">AP3</strain>
    </source>
</reference>
<dbReference type="EMBL" id="SGBD01000003">
    <property type="protein sequence ID" value="RZD14277.1"/>
    <property type="molecule type" value="Genomic_DNA"/>
</dbReference>
<evidence type="ECO:0000259" key="3">
    <source>
        <dbReference type="Pfam" id="PF13439"/>
    </source>
</evidence>
<sequence>MMKKSLLVDIQKWTEEPNWGIPVFTYNLIKNFISLNEENKKAGAEYLNLYFLQDTVREKPEYDKGKKTINKYKELSKHYIEKVGILRSGADYTYNKLKKFKLNGIYNGQTKKGGKGEKFDAIYLPNAGYYFPPFKADKIIATIHDIAGIDRAKNKSLNFRNYLRLSERKRVESDSLANIKRSNIITTVSNYTKSRLIDLLNIDEGKIKIIPNGVDMNIFKPVEDGGKGKDKVKEYLKNRHNIEKPFILYVGAIQPRKNIKGLLNAYIYSEPLKKNFDMVIVAGQIWQSGEELKLISKYSDNIHLIRNVRVEELPLFYNAAEVFIYPSFYEGFGTPLLEAFACGTPVAVSDRTSLPEVGGEAAVYFNPYEIDDIRQSLESLIFDDELKRRLIKNGFARVKDFTWEKAAKKLLEIVELN</sequence>
<dbReference type="GO" id="GO:0016757">
    <property type="term" value="F:glycosyltransferase activity"/>
    <property type="evidence" value="ECO:0007669"/>
    <property type="project" value="InterPro"/>
</dbReference>
<dbReference type="CDD" id="cd03809">
    <property type="entry name" value="GT4_MtfB-like"/>
    <property type="match status" value="1"/>
</dbReference>
<dbReference type="PANTHER" id="PTHR46401:SF2">
    <property type="entry name" value="GLYCOSYLTRANSFERASE WBBK-RELATED"/>
    <property type="match status" value="1"/>
</dbReference>
<evidence type="ECO:0000313" key="5">
    <source>
        <dbReference type="Proteomes" id="UP000320813"/>
    </source>
</evidence>
<evidence type="ECO:0000313" key="4">
    <source>
        <dbReference type="EMBL" id="RZD14277.1"/>
    </source>
</evidence>
<dbReference type="SUPFAM" id="SSF53756">
    <property type="entry name" value="UDP-Glycosyltransferase/glycogen phosphorylase"/>
    <property type="match status" value="1"/>
</dbReference>
<dbReference type="Gene3D" id="3.40.50.2000">
    <property type="entry name" value="Glycogen Phosphorylase B"/>
    <property type="match status" value="2"/>
</dbReference>
<organism evidence="4 5">
    <name type="scientific">Candidatus Acidulodesulfobacterium ferriphilum</name>
    <dbReference type="NCBI Taxonomy" id="2597223"/>
    <lineage>
        <taxon>Bacteria</taxon>
        <taxon>Deltaproteobacteria</taxon>
        <taxon>Candidatus Acidulodesulfobacterales</taxon>
        <taxon>Candidatus Acidulodesulfobacterium</taxon>
    </lineage>
</organism>
<accession>A0A519BAG2</accession>
<gene>
    <name evidence="4" type="ORF">EVJ47_06300</name>
</gene>
<dbReference type="PANTHER" id="PTHR46401">
    <property type="entry name" value="GLYCOSYLTRANSFERASE WBBK-RELATED"/>
    <property type="match status" value="1"/>
</dbReference>
<dbReference type="Pfam" id="PF00534">
    <property type="entry name" value="Glycos_transf_1"/>
    <property type="match status" value="1"/>
</dbReference>
<dbReference type="InterPro" id="IPR028098">
    <property type="entry name" value="Glyco_trans_4-like_N"/>
</dbReference>
<dbReference type="Proteomes" id="UP000320813">
    <property type="component" value="Unassembled WGS sequence"/>
</dbReference>
<protein>
    <submittedName>
        <fullName evidence="4">Glycosyltransferase family 1 protein</fullName>
    </submittedName>
</protein>
<feature type="domain" description="Glycosyl transferase family 1" evidence="2">
    <location>
        <begin position="238"/>
        <end position="395"/>
    </location>
</feature>
<dbReference type="Pfam" id="PF13439">
    <property type="entry name" value="Glyco_transf_4"/>
    <property type="match status" value="1"/>
</dbReference>
<proteinExistence type="predicted"/>
<feature type="domain" description="Glycosyltransferase subfamily 4-like N-terminal" evidence="3">
    <location>
        <begin position="115"/>
        <end position="216"/>
    </location>
</feature>
<dbReference type="InterPro" id="IPR001296">
    <property type="entry name" value="Glyco_trans_1"/>
</dbReference>